<feature type="non-terminal residue" evidence="1">
    <location>
        <position position="1"/>
    </location>
</feature>
<name>X1LAR8_9ZZZZ</name>
<comment type="caution">
    <text evidence="1">The sequence shown here is derived from an EMBL/GenBank/DDBJ whole genome shotgun (WGS) entry which is preliminary data.</text>
</comment>
<organism evidence="1">
    <name type="scientific">marine sediment metagenome</name>
    <dbReference type="NCBI Taxonomy" id="412755"/>
    <lineage>
        <taxon>unclassified sequences</taxon>
        <taxon>metagenomes</taxon>
        <taxon>ecological metagenomes</taxon>
    </lineage>
</organism>
<dbReference type="EMBL" id="BARV01009448">
    <property type="protein sequence ID" value="GAI16188.1"/>
    <property type="molecule type" value="Genomic_DNA"/>
</dbReference>
<accession>X1LAR8</accession>
<reference evidence="1" key="1">
    <citation type="journal article" date="2014" name="Front. Microbiol.">
        <title>High frequency of phylogenetically diverse reductive dehalogenase-homologous genes in deep subseafloor sedimentary metagenomes.</title>
        <authorList>
            <person name="Kawai M."/>
            <person name="Futagami T."/>
            <person name="Toyoda A."/>
            <person name="Takaki Y."/>
            <person name="Nishi S."/>
            <person name="Hori S."/>
            <person name="Arai W."/>
            <person name="Tsubouchi T."/>
            <person name="Morono Y."/>
            <person name="Uchiyama I."/>
            <person name="Ito T."/>
            <person name="Fujiyama A."/>
            <person name="Inagaki F."/>
            <person name="Takami H."/>
        </authorList>
    </citation>
    <scope>NUCLEOTIDE SEQUENCE</scope>
    <source>
        <strain evidence="1">Expedition CK06-06</strain>
    </source>
</reference>
<sequence length="124" mass="15153">NKKYQIIKIKPFQVEEKIYDHQLEKRVCFEELYDRYLDSKNIMQIFSLNNKIVIQNNDLFYLFSLKNVGESSRFLSCIKKYFIHKGKFNFLISRDLSTIQRKELYNLLESKGFSRPLLYKHYTY</sequence>
<protein>
    <submittedName>
        <fullName evidence="1">Uncharacterized protein</fullName>
    </submittedName>
</protein>
<evidence type="ECO:0000313" key="1">
    <source>
        <dbReference type="EMBL" id="GAI16188.1"/>
    </source>
</evidence>
<proteinExistence type="predicted"/>
<dbReference type="AlphaFoldDB" id="X1LAR8"/>
<gene>
    <name evidence="1" type="ORF">S06H3_18630</name>
</gene>